<feature type="region of interest" description="Disordered" evidence="7">
    <location>
        <begin position="10"/>
        <end position="30"/>
    </location>
</feature>
<keyword evidence="9" id="KW-1185">Reference proteome</keyword>
<sequence length="262" mass="31050">MSRQNSLQLLADYGNDGESSDEDVPGSRVSTKRVFKEEGKQLRLPVPDCLSKVEISSWEDKPSEHQGRVRSFQHERGNWATFIYIPYQSHYQFNHIIDWIIDFVPEVSLNKVEDFHISLTRTVILKYHWIFPFMNTVKENTCNYSRFIAMFGDFRVYCNEERTRTFIGLEIKTGRDTLRSLVKDLDKCLLEFKLPQFYEDPSFHMSIVWCLGDMEEKLCKYLPQLNSKLQEIIADYPDENWYILANYLFCKTGNKMFQFPLV</sequence>
<feature type="active site" description="Proton donor/acceptor" evidence="6">
    <location>
        <position position="116"/>
    </location>
</feature>
<dbReference type="InterPro" id="IPR027521">
    <property type="entry name" value="Usb1"/>
</dbReference>
<proteinExistence type="inferred from homology"/>
<keyword evidence="4 6" id="KW-0539">Nucleus</keyword>
<dbReference type="EMBL" id="JABFTP020000083">
    <property type="protein sequence ID" value="KAL3275219.1"/>
    <property type="molecule type" value="Genomic_DNA"/>
</dbReference>
<dbReference type="AlphaFoldDB" id="A0ABD2N9L8"/>
<evidence type="ECO:0000313" key="9">
    <source>
        <dbReference type="Proteomes" id="UP001516400"/>
    </source>
</evidence>
<dbReference type="GO" id="GO:0034477">
    <property type="term" value="P:U6 snRNA 3'-end processing"/>
    <property type="evidence" value="ECO:0007669"/>
    <property type="project" value="UniProtKB-UniRule"/>
</dbReference>
<dbReference type="GO" id="GO:0016829">
    <property type="term" value="F:lyase activity"/>
    <property type="evidence" value="ECO:0007669"/>
    <property type="project" value="UniProtKB-KW"/>
</dbReference>
<evidence type="ECO:0000256" key="1">
    <source>
        <dbReference type="ARBA" id="ARBA00022722"/>
    </source>
</evidence>
<dbReference type="HAMAP" id="MF_03040">
    <property type="entry name" value="USB1"/>
    <property type="match status" value="1"/>
</dbReference>
<dbReference type="EC" id="3.1.4.-" evidence="6"/>
<dbReference type="FunFam" id="3.90.1140.10:FF:000002">
    <property type="entry name" value="U6 snRNA phosphodiesterase"/>
    <property type="match status" value="1"/>
</dbReference>
<dbReference type="Proteomes" id="UP001516400">
    <property type="component" value="Unassembled WGS sequence"/>
</dbReference>
<comment type="similarity">
    <text evidence="6">Belongs to the 2H phosphoesterase superfamily. USB1 family.</text>
</comment>
<gene>
    <name evidence="8" type="ORF">HHI36_019988</name>
</gene>
<evidence type="ECO:0000256" key="7">
    <source>
        <dbReference type="SAM" id="MobiDB-lite"/>
    </source>
</evidence>
<evidence type="ECO:0000313" key="8">
    <source>
        <dbReference type="EMBL" id="KAL3275219.1"/>
    </source>
</evidence>
<keyword evidence="1 6" id="KW-0540">Nuclease</keyword>
<dbReference type="Gene3D" id="3.90.1140.10">
    <property type="entry name" value="Cyclic phosphodiesterase"/>
    <property type="match status" value="1"/>
</dbReference>
<dbReference type="PANTHER" id="PTHR13522:SF3">
    <property type="entry name" value="U6 SNRNA PHOSPHODIESTERASE 1"/>
    <property type="match status" value="1"/>
</dbReference>
<evidence type="ECO:0000256" key="3">
    <source>
        <dbReference type="ARBA" id="ARBA00023239"/>
    </source>
</evidence>
<feature type="active site" description="Proton donor/acceptor" evidence="6">
    <location>
        <position position="204"/>
    </location>
</feature>
<organism evidence="8 9">
    <name type="scientific">Cryptolaemus montrouzieri</name>
    <dbReference type="NCBI Taxonomy" id="559131"/>
    <lineage>
        <taxon>Eukaryota</taxon>
        <taxon>Metazoa</taxon>
        <taxon>Ecdysozoa</taxon>
        <taxon>Arthropoda</taxon>
        <taxon>Hexapoda</taxon>
        <taxon>Insecta</taxon>
        <taxon>Pterygota</taxon>
        <taxon>Neoptera</taxon>
        <taxon>Endopterygota</taxon>
        <taxon>Coleoptera</taxon>
        <taxon>Polyphaga</taxon>
        <taxon>Cucujiformia</taxon>
        <taxon>Coccinelloidea</taxon>
        <taxon>Coccinellidae</taxon>
        <taxon>Scymninae</taxon>
        <taxon>Scymnini</taxon>
        <taxon>Cryptolaemus</taxon>
    </lineage>
</organism>
<comment type="caution">
    <text evidence="8">The sequence shown here is derived from an EMBL/GenBank/DDBJ whole genome shotgun (WGS) entry which is preliminary data.</text>
</comment>
<accession>A0ABD2N9L8</accession>
<dbReference type="PANTHER" id="PTHR13522">
    <property type="entry name" value="U6 SNRNA PHOSPHODIESTERASE 1"/>
    <property type="match status" value="1"/>
</dbReference>
<dbReference type="GO" id="GO:0005634">
    <property type="term" value="C:nucleus"/>
    <property type="evidence" value="ECO:0007669"/>
    <property type="project" value="UniProtKB-SubCell"/>
</dbReference>
<reference evidence="8 9" key="1">
    <citation type="journal article" date="2021" name="BMC Biol.">
        <title>Horizontally acquired antibacterial genes associated with adaptive radiation of ladybird beetles.</title>
        <authorList>
            <person name="Li H.S."/>
            <person name="Tang X.F."/>
            <person name="Huang Y.H."/>
            <person name="Xu Z.Y."/>
            <person name="Chen M.L."/>
            <person name="Du X.Y."/>
            <person name="Qiu B.Y."/>
            <person name="Chen P.T."/>
            <person name="Zhang W."/>
            <person name="Slipinski A."/>
            <person name="Escalona H.E."/>
            <person name="Waterhouse R.M."/>
            <person name="Zwick A."/>
            <person name="Pang H."/>
        </authorList>
    </citation>
    <scope>NUCLEOTIDE SEQUENCE [LARGE SCALE GENOMIC DNA]</scope>
    <source>
        <strain evidence="8">SYSU2018</strain>
    </source>
</reference>
<dbReference type="Pfam" id="PF09749">
    <property type="entry name" value="HVSL"/>
    <property type="match status" value="1"/>
</dbReference>
<dbReference type="GO" id="GO:1990838">
    <property type="term" value="F:poly(U)-specific exoribonuclease activity, producing 3' uridine cyclic phosphate ends"/>
    <property type="evidence" value="ECO:0007669"/>
    <property type="project" value="UniProtKB-UniRule"/>
</dbReference>
<keyword evidence="2 6" id="KW-0378">Hydrolase</keyword>
<comment type="function">
    <text evidence="6">Phosphodiesterase responsible for the U6 snRNA 3' end processing. Acts as an exoribonuclease (RNase) responsible for trimming the poly(U) tract of the last nucleotides in the pre-U6 snRNA molecule, leading to the formation of mature U6 snRNA.</text>
</comment>
<protein>
    <recommendedName>
        <fullName evidence="6">U6 snRNA phosphodiesterase</fullName>
        <ecNumber evidence="6">3.1.4.-</ecNumber>
    </recommendedName>
</protein>
<evidence type="ECO:0000256" key="2">
    <source>
        <dbReference type="ARBA" id="ARBA00022801"/>
    </source>
</evidence>
<name>A0ABD2N9L8_9CUCU</name>
<evidence type="ECO:0000256" key="6">
    <source>
        <dbReference type="HAMAP-Rule" id="MF_03040"/>
    </source>
</evidence>
<comment type="catalytic activity">
    <reaction evidence="5">
        <text>a 3'-end uridylyl-uridine-RNA = a 3'-end 2',3'-cyclophospho-uridine-RNA + uridine</text>
        <dbReference type="Rhea" id="RHEA:46052"/>
        <dbReference type="Rhea" id="RHEA-COMP:17384"/>
        <dbReference type="Rhea" id="RHEA-COMP:17385"/>
        <dbReference type="ChEBI" id="CHEBI:16704"/>
        <dbReference type="ChEBI" id="CHEBI:85643"/>
        <dbReference type="ChEBI" id="CHEBI:85644"/>
    </reaction>
    <physiologicalReaction direction="left-to-right" evidence="5">
        <dbReference type="Rhea" id="RHEA:46053"/>
    </physiologicalReaction>
</comment>
<evidence type="ECO:0000256" key="4">
    <source>
        <dbReference type="ARBA" id="ARBA00023242"/>
    </source>
</evidence>
<keyword evidence="3" id="KW-0456">Lyase</keyword>
<evidence type="ECO:0000256" key="5">
    <source>
        <dbReference type="ARBA" id="ARBA00029300"/>
    </source>
</evidence>
<comment type="subcellular location">
    <subcellularLocation>
        <location evidence="6">Nucleus</location>
    </subcellularLocation>
</comment>